<evidence type="ECO:0000256" key="3">
    <source>
        <dbReference type="ARBA" id="ARBA00022475"/>
    </source>
</evidence>
<keyword evidence="3" id="KW-1003">Cell membrane</keyword>
<dbReference type="InterPro" id="IPR049177">
    <property type="entry name" value="MgtC_SapB_SrpB_YhiD_N"/>
</dbReference>
<dbReference type="PANTHER" id="PTHR33778:SF1">
    <property type="entry name" value="MAGNESIUM TRANSPORTER YHID-RELATED"/>
    <property type="match status" value="1"/>
</dbReference>
<dbReference type="PANTHER" id="PTHR33778">
    <property type="entry name" value="PROTEIN MGTC"/>
    <property type="match status" value="1"/>
</dbReference>
<keyword evidence="6 7" id="KW-0472">Membrane</keyword>
<comment type="caution">
    <text evidence="9">The sequence shown here is derived from an EMBL/GenBank/DDBJ whole genome shotgun (WGS) entry which is preliminary data.</text>
</comment>
<dbReference type="Proteomes" id="UP001549122">
    <property type="component" value="Unassembled WGS sequence"/>
</dbReference>
<dbReference type="Pfam" id="PF02308">
    <property type="entry name" value="MgtC"/>
    <property type="match status" value="1"/>
</dbReference>
<evidence type="ECO:0000313" key="9">
    <source>
        <dbReference type="EMBL" id="MET3557634.1"/>
    </source>
</evidence>
<evidence type="ECO:0000256" key="5">
    <source>
        <dbReference type="ARBA" id="ARBA00022989"/>
    </source>
</evidence>
<comment type="similarity">
    <text evidence="2">Belongs to the MgtC/SapB family.</text>
</comment>
<sequence length="229" mass="25657">MFQPFEVTRQLSFFEIFVRIGLAMFLGGAIGFERGMKNKAAGFRTYLLVTLGATVVMMTNQYIYQVFKIGDPVRMGAQVISGIGFLGAGSIIVTTKNQIRGLTSAAILWACAANGLAIGIGAYEIAIIATVSLYTVIELVHRLDFIIEKTRKKYSLYIEVDKKLDLETFIEYAQKRDIEISSIEYAKTGTGFSNSLPLVLSIRSHEYYSYDEICRIVHSYSGIYYLEKL</sequence>
<feature type="transmembrane region" description="Helical" evidence="7">
    <location>
        <begin position="106"/>
        <end position="134"/>
    </location>
</feature>
<dbReference type="EMBL" id="JBEPLO010000006">
    <property type="protein sequence ID" value="MET3557634.1"/>
    <property type="molecule type" value="Genomic_DNA"/>
</dbReference>
<feature type="transmembrane region" description="Helical" evidence="7">
    <location>
        <begin position="75"/>
        <end position="94"/>
    </location>
</feature>
<evidence type="ECO:0000256" key="7">
    <source>
        <dbReference type="SAM" id="Phobius"/>
    </source>
</evidence>
<feature type="domain" description="MgtC/SapB/SrpB/YhiD N-terminal" evidence="8">
    <location>
        <begin position="21"/>
        <end position="143"/>
    </location>
</feature>
<keyword evidence="5 7" id="KW-1133">Transmembrane helix</keyword>
<evidence type="ECO:0000259" key="8">
    <source>
        <dbReference type="Pfam" id="PF02308"/>
    </source>
</evidence>
<gene>
    <name evidence="9" type="ORF">ABID29_000744</name>
</gene>
<feature type="transmembrane region" description="Helical" evidence="7">
    <location>
        <begin position="12"/>
        <end position="32"/>
    </location>
</feature>
<proteinExistence type="inferred from homology"/>
<name>A0ABV2FGE6_9STRE</name>
<organism evidence="9 10">
    <name type="scientific">Streptococcus rupicaprae</name>
    <dbReference type="NCBI Taxonomy" id="759619"/>
    <lineage>
        <taxon>Bacteria</taxon>
        <taxon>Bacillati</taxon>
        <taxon>Bacillota</taxon>
        <taxon>Bacilli</taxon>
        <taxon>Lactobacillales</taxon>
        <taxon>Streptococcaceae</taxon>
        <taxon>Streptococcus</taxon>
    </lineage>
</organism>
<feature type="transmembrane region" description="Helical" evidence="7">
    <location>
        <begin position="44"/>
        <end position="63"/>
    </location>
</feature>
<dbReference type="PRINTS" id="PR01837">
    <property type="entry name" value="MGTCSAPBPROT"/>
</dbReference>
<accession>A0ABV2FGE6</accession>
<evidence type="ECO:0000256" key="4">
    <source>
        <dbReference type="ARBA" id="ARBA00022692"/>
    </source>
</evidence>
<keyword evidence="10" id="KW-1185">Reference proteome</keyword>
<reference evidence="9 10" key="1">
    <citation type="submission" date="2024-06" db="EMBL/GenBank/DDBJ databases">
        <title>Genomic Encyclopedia of Type Strains, Phase IV (KMG-IV): sequencing the most valuable type-strain genomes for metagenomic binning, comparative biology and taxonomic classification.</title>
        <authorList>
            <person name="Goeker M."/>
        </authorList>
    </citation>
    <scope>NUCLEOTIDE SEQUENCE [LARGE SCALE GENOMIC DNA]</scope>
    <source>
        <strain evidence="9 10">DSM 28303</strain>
    </source>
</reference>
<evidence type="ECO:0000256" key="6">
    <source>
        <dbReference type="ARBA" id="ARBA00023136"/>
    </source>
</evidence>
<evidence type="ECO:0000313" key="10">
    <source>
        <dbReference type="Proteomes" id="UP001549122"/>
    </source>
</evidence>
<evidence type="ECO:0000256" key="1">
    <source>
        <dbReference type="ARBA" id="ARBA00004651"/>
    </source>
</evidence>
<comment type="subcellular location">
    <subcellularLocation>
        <location evidence="1">Cell membrane</location>
        <topology evidence="1">Multi-pass membrane protein</topology>
    </subcellularLocation>
</comment>
<dbReference type="InterPro" id="IPR003416">
    <property type="entry name" value="MgtC/SapB/SrpB/YhiD_fam"/>
</dbReference>
<protein>
    <submittedName>
        <fullName evidence="9">Mg2+ transporter-C (MgtC) family protein</fullName>
    </submittedName>
</protein>
<evidence type="ECO:0000256" key="2">
    <source>
        <dbReference type="ARBA" id="ARBA00009298"/>
    </source>
</evidence>
<keyword evidence="4 7" id="KW-0812">Transmembrane</keyword>